<dbReference type="Proteomes" id="UP000596660">
    <property type="component" value="Unplaced"/>
</dbReference>
<dbReference type="SUPFAM" id="SSF52047">
    <property type="entry name" value="RNI-like"/>
    <property type="match status" value="1"/>
</dbReference>
<organism evidence="1 2">
    <name type="scientific">Chenopodium quinoa</name>
    <name type="common">Quinoa</name>
    <dbReference type="NCBI Taxonomy" id="63459"/>
    <lineage>
        <taxon>Eukaryota</taxon>
        <taxon>Viridiplantae</taxon>
        <taxon>Streptophyta</taxon>
        <taxon>Embryophyta</taxon>
        <taxon>Tracheophyta</taxon>
        <taxon>Spermatophyta</taxon>
        <taxon>Magnoliopsida</taxon>
        <taxon>eudicotyledons</taxon>
        <taxon>Gunneridae</taxon>
        <taxon>Pentapetalae</taxon>
        <taxon>Caryophyllales</taxon>
        <taxon>Chenopodiaceae</taxon>
        <taxon>Chenopodioideae</taxon>
        <taxon>Atripliceae</taxon>
        <taxon>Chenopodium</taxon>
    </lineage>
</organism>
<dbReference type="CDD" id="cd22160">
    <property type="entry name" value="F-box_AtFBL13-like"/>
    <property type="match status" value="1"/>
</dbReference>
<dbReference type="InterPro" id="IPR050232">
    <property type="entry name" value="FBL13/AtMIF1-like"/>
</dbReference>
<dbReference type="PANTHER" id="PTHR31900">
    <property type="entry name" value="F-BOX/RNI SUPERFAMILY PROTEIN-RELATED"/>
    <property type="match status" value="1"/>
</dbReference>
<keyword evidence="2" id="KW-1185">Reference proteome</keyword>
<protein>
    <recommendedName>
        <fullName evidence="3">F-box domain-containing protein</fullName>
    </recommendedName>
</protein>
<dbReference type="AlphaFoldDB" id="A0A803N0E1"/>
<evidence type="ECO:0000313" key="2">
    <source>
        <dbReference type="Proteomes" id="UP000596660"/>
    </source>
</evidence>
<evidence type="ECO:0008006" key="3">
    <source>
        <dbReference type="Google" id="ProtNLM"/>
    </source>
</evidence>
<sequence length="524" mass="58906">MLTKNFIELVDRLLVMEAGSRPLEDGFNGMNREGNKRQILESTDKIDRLSLLPDAILVDILSVIPIESAAATSILSRRWQYLWTQVTHLVFDLYHLQSSIGCYNWTEPFFRIVDHILLQLTASKIHSFCLKFPYGSTFTNDMQESYGDSFESWMSTICGRHPQRIEVTASFGSYIPLPICVFECRSVVELTLRGALVIAVPDCAPVCLPNLKKFSCHLDVLAIDLLTRLFKSSLLLEELTITGHYIEGVCCFDLSALNLKRLVVEIVEETLKGIKFVINLAKLEIISLKALTVDSVHFVEHSSALNSAEICIESGLFGEDDYVRNTVELAKLISNVKSLCLNISTISALNDLDGDNPQPPLENLTDLSIKSGMVNADNGSWNDVLLFLRCSPNLQALDIAFETHTDMITWALPPDFAPPLCLTRLKRIKIKDLRVDEDDDIKMMAYILSNSVALEVLSVYVSVTTTMDGMWDEYKLCETLFHLDRSSLTCEIQFFGQHITSSSKGFNNTIPHCQIFRLVNLVIS</sequence>
<evidence type="ECO:0000313" key="1">
    <source>
        <dbReference type="EnsemblPlants" id="AUR62038425-RA:cds"/>
    </source>
</evidence>
<reference evidence="1" key="1">
    <citation type="journal article" date="2017" name="Nature">
        <title>The genome of Chenopodium quinoa.</title>
        <authorList>
            <person name="Jarvis D.E."/>
            <person name="Ho Y.S."/>
            <person name="Lightfoot D.J."/>
            <person name="Schmoeckel S.M."/>
            <person name="Li B."/>
            <person name="Borm T.J.A."/>
            <person name="Ohyanagi H."/>
            <person name="Mineta K."/>
            <person name="Michell C.T."/>
            <person name="Saber N."/>
            <person name="Kharbatia N.M."/>
            <person name="Rupper R.R."/>
            <person name="Sharp A.R."/>
            <person name="Dally N."/>
            <person name="Boughton B.A."/>
            <person name="Woo Y.H."/>
            <person name="Gao G."/>
            <person name="Schijlen E.G.W.M."/>
            <person name="Guo X."/>
            <person name="Momin A.A."/>
            <person name="Negrao S."/>
            <person name="Al-Babili S."/>
            <person name="Gehring C."/>
            <person name="Roessner U."/>
            <person name="Jung C."/>
            <person name="Murphy K."/>
            <person name="Arold S.T."/>
            <person name="Gojobori T."/>
            <person name="van der Linden C.G."/>
            <person name="van Loo E.N."/>
            <person name="Jellen E.N."/>
            <person name="Maughan P.J."/>
            <person name="Tester M."/>
        </authorList>
    </citation>
    <scope>NUCLEOTIDE SEQUENCE [LARGE SCALE GENOMIC DNA]</scope>
    <source>
        <strain evidence="1">cv. PI 614886</strain>
    </source>
</reference>
<dbReference type="PANTHER" id="PTHR31900:SF31">
    <property type="entry name" value="F-BOX_LRR-REPEAT PROTEIN 13-LIKE"/>
    <property type="match status" value="1"/>
</dbReference>
<name>A0A803N0E1_CHEQI</name>
<dbReference type="EnsemblPlants" id="AUR62038425-RA">
    <property type="protein sequence ID" value="AUR62038425-RA:cds"/>
    <property type="gene ID" value="AUR62038425"/>
</dbReference>
<dbReference type="Gramene" id="AUR62038425-RA">
    <property type="protein sequence ID" value="AUR62038425-RA:cds"/>
    <property type="gene ID" value="AUR62038425"/>
</dbReference>
<reference evidence="1" key="2">
    <citation type="submission" date="2021-03" db="UniProtKB">
        <authorList>
            <consortium name="EnsemblPlants"/>
        </authorList>
    </citation>
    <scope>IDENTIFICATION</scope>
</reference>
<dbReference type="InterPro" id="IPR053781">
    <property type="entry name" value="F-box_AtFBL13-like"/>
</dbReference>
<proteinExistence type="predicted"/>
<dbReference type="InterPro" id="IPR036047">
    <property type="entry name" value="F-box-like_dom_sf"/>
</dbReference>
<dbReference type="SUPFAM" id="SSF81383">
    <property type="entry name" value="F-box domain"/>
    <property type="match status" value="1"/>
</dbReference>
<accession>A0A803N0E1</accession>